<keyword evidence="6 9" id="KW-0413">Isomerase</keyword>
<evidence type="ECO:0000259" key="8">
    <source>
        <dbReference type="Pfam" id="PF21338"/>
    </source>
</evidence>
<evidence type="ECO:0000256" key="1">
    <source>
        <dbReference type="ARBA" id="ARBA00000213"/>
    </source>
</evidence>
<dbReference type="SUPFAM" id="SSF56349">
    <property type="entry name" value="DNA breaking-rejoining enzymes"/>
    <property type="match status" value="1"/>
</dbReference>
<dbReference type="InterPro" id="IPR011010">
    <property type="entry name" value="DNA_brk_join_enz"/>
</dbReference>
<evidence type="ECO:0000256" key="5">
    <source>
        <dbReference type="ARBA" id="ARBA00023125"/>
    </source>
</evidence>
<comment type="caution">
    <text evidence="9">The sequence shown here is derived from an EMBL/GenBank/DDBJ whole genome shotgun (WGS) entry which is preliminary data.</text>
</comment>
<feature type="domain" description="DNA topoisomerase I catalytic core eukaryotic-type" evidence="7">
    <location>
        <begin position="117"/>
        <end position="334"/>
    </location>
</feature>
<evidence type="ECO:0000256" key="2">
    <source>
        <dbReference type="ARBA" id="ARBA00006645"/>
    </source>
</evidence>
<dbReference type="InterPro" id="IPR014711">
    <property type="entry name" value="TopoI_cat_a-hlx-sub_euk"/>
</dbReference>
<reference evidence="9 10" key="1">
    <citation type="submission" date="2020-08" db="EMBL/GenBank/DDBJ databases">
        <title>Genomic Encyclopedia of Type Strains, Phase IV (KMG-IV): sequencing the most valuable type-strain genomes for metagenomic binning, comparative biology and taxonomic classification.</title>
        <authorList>
            <person name="Goeker M."/>
        </authorList>
    </citation>
    <scope>NUCLEOTIDE SEQUENCE [LARGE SCALE GENOMIC DNA]</scope>
    <source>
        <strain evidence="9 10">DSM 105074</strain>
    </source>
</reference>
<evidence type="ECO:0000256" key="6">
    <source>
        <dbReference type="ARBA" id="ARBA00023235"/>
    </source>
</evidence>
<comment type="catalytic activity">
    <reaction evidence="1">
        <text>ATP-independent breakage of single-stranded DNA, followed by passage and rejoining.</text>
        <dbReference type="EC" id="5.6.2.1"/>
    </reaction>
</comment>
<sequence length="373" mass="42311">MSIVPPTGTTPDFRALPVKGIKKLSSNPVLTAAAAGLNYLRSGNAPGLRRRKAGKGFYYLDEKGQRCTDPETLKRIKALALPPAWREVWISQDPLSHLQATGLDEADRKQYRYHAHWNQIRNHTKYYRLLSFANALPQLRAQVEKDLRQRHPTLSKAVALVVKLMEKTCIRVGNLRYKVKHGSSGITTLDARQADVQGNKLRFLFVGKKGIKHDITLRDRTLARLVKAYKDMPGRRLFQYLNDDGKRCTISARHVNEYIQTHTGGNFSAKDFRTWMGTVTAFEYLSTQAVCQTQREFNRKINACLDAVALHLGNTRAVCRKYYVHPAVVHAFEQDKLAHFVSRSTQEDSPLSPTEQRVKALLSSFKLPLEQAS</sequence>
<proteinExistence type="inferred from homology"/>
<dbReference type="InterPro" id="IPR013500">
    <property type="entry name" value="TopoI_cat_euk"/>
</dbReference>
<dbReference type="PROSITE" id="PS52038">
    <property type="entry name" value="TOPO_IB_2"/>
    <property type="match status" value="1"/>
</dbReference>
<evidence type="ECO:0000256" key="4">
    <source>
        <dbReference type="ARBA" id="ARBA00023029"/>
    </source>
</evidence>
<organism evidence="9 10">
    <name type="scientific">Rhabdobacter roseus</name>
    <dbReference type="NCBI Taxonomy" id="1655419"/>
    <lineage>
        <taxon>Bacteria</taxon>
        <taxon>Pseudomonadati</taxon>
        <taxon>Bacteroidota</taxon>
        <taxon>Cytophagia</taxon>
        <taxon>Cytophagales</taxon>
        <taxon>Cytophagaceae</taxon>
        <taxon>Rhabdobacter</taxon>
    </lineage>
</organism>
<dbReference type="GO" id="GO:0003917">
    <property type="term" value="F:DNA topoisomerase type I (single strand cut, ATP-independent) activity"/>
    <property type="evidence" value="ECO:0007669"/>
    <property type="project" value="UniProtKB-EC"/>
</dbReference>
<dbReference type="SUPFAM" id="SSF55869">
    <property type="entry name" value="DNA topoisomerase I domain"/>
    <property type="match status" value="1"/>
</dbReference>
<gene>
    <name evidence="9" type="ORF">HNQ92_002346</name>
</gene>
<dbReference type="Gene3D" id="1.10.132.120">
    <property type="match status" value="1"/>
</dbReference>
<dbReference type="EC" id="5.6.2.1" evidence="3"/>
<evidence type="ECO:0000313" key="10">
    <source>
        <dbReference type="Proteomes" id="UP000557307"/>
    </source>
</evidence>
<dbReference type="Pfam" id="PF21338">
    <property type="entry name" value="Top1B_N_bact"/>
    <property type="match status" value="1"/>
</dbReference>
<accession>A0A840TSF9</accession>
<keyword evidence="5" id="KW-0238">DNA-binding</keyword>
<dbReference type="RefSeq" id="WP_184174158.1">
    <property type="nucleotide sequence ID" value="NZ_JACHGF010000003.1"/>
</dbReference>
<dbReference type="PRINTS" id="PR00416">
    <property type="entry name" value="EUTPISMRASEI"/>
</dbReference>
<evidence type="ECO:0000256" key="3">
    <source>
        <dbReference type="ARBA" id="ARBA00012891"/>
    </source>
</evidence>
<evidence type="ECO:0000259" key="7">
    <source>
        <dbReference type="Pfam" id="PF01028"/>
    </source>
</evidence>
<keyword evidence="10" id="KW-1185">Reference proteome</keyword>
<dbReference type="Gene3D" id="3.30.66.10">
    <property type="entry name" value="DNA topoisomerase I domain"/>
    <property type="match status" value="1"/>
</dbReference>
<name>A0A840TSF9_9BACT</name>
<dbReference type="Pfam" id="PF01028">
    <property type="entry name" value="Topoisom_I"/>
    <property type="match status" value="1"/>
</dbReference>
<dbReference type="Proteomes" id="UP000557307">
    <property type="component" value="Unassembled WGS sequence"/>
</dbReference>
<keyword evidence="4" id="KW-0799">Topoisomerase</keyword>
<comment type="similarity">
    <text evidence="2">Belongs to the type IB topoisomerase family.</text>
</comment>
<dbReference type="InterPro" id="IPR001631">
    <property type="entry name" value="TopoI"/>
</dbReference>
<feature type="domain" description="DNA topoisomerase IB N-terminal" evidence="8">
    <location>
        <begin position="56"/>
        <end position="104"/>
    </location>
</feature>
<dbReference type="AlphaFoldDB" id="A0A840TSF9"/>
<dbReference type="GO" id="GO:0003677">
    <property type="term" value="F:DNA binding"/>
    <property type="evidence" value="ECO:0007669"/>
    <property type="project" value="UniProtKB-KW"/>
</dbReference>
<dbReference type="GO" id="GO:0006265">
    <property type="term" value="P:DNA topological change"/>
    <property type="evidence" value="ECO:0007669"/>
    <property type="project" value="InterPro"/>
</dbReference>
<dbReference type="InterPro" id="IPR035447">
    <property type="entry name" value="DNA_topo_I_N_sf"/>
</dbReference>
<evidence type="ECO:0000313" key="9">
    <source>
        <dbReference type="EMBL" id="MBB5284203.1"/>
    </source>
</evidence>
<protein>
    <recommendedName>
        <fullName evidence="3">DNA topoisomerase</fullName>
        <ecNumber evidence="3">5.6.2.1</ecNumber>
    </recommendedName>
</protein>
<dbReference type="Gene3D" id="3.90.15.10">
    <property type="entry name" value="Topoisomerase I, Chain A, domain 3"/>
    <property type="match status" value="1"/>
</dbReference>
<dbReference type="EMBL" id="JACHGF010000003">
    <property type="protein sequence ID" value="MBB5284203.1"/>
    <property type="molecule type" value="Genomic_DNA"/>
</dbReference>
<dbReference type="InterPro" id="IPR049331">
    <property type="entry name" value="Top1B_N_bact"/>
</dbReference>